<keyword evidence="2" id="KW-1185">Reference proteome</keyword>
<sequence length="42" mass="5262">MVNSLSLYIQWGMWNNHHIQNHMKMMRYHCLLFPFLKEKIDL</sequence>
<evidence type="ECO:0000313" key="2">
    <source>
        <dbReference type="Proteomes" id="UP000184476"/>
    </source>
</evidence>
<proteinExistence type="predicted"/>
<dbReference type="EMBL" id="FQVL01000002">
    <property type="protein sequence ID" value="SHE61162.1"/>
    <property type="molecule type" value="Genomic_DNA"/>
</dbReference>
<organism evidence="1 2">
    <name type="scientific">Seinonella peptonophila</name>
    <dbReference type="NCBI Taxonomy" id="112248"/>
    <lineage>
        <taxon>Bacteria</taxon>
        <taxon>Bacillati</taxon>
        <taxon>Bacillota</taxon>
        <taxon>Bacilli</taxon>
        <taxon>Bacillales</taxon>
        <taxon>Thermoactinomycetaceae</taxon>
        <taxon>Seinonella</taxon>
    </lineage>
</organism>
<gene>
    <name evidence="1" type="ORF">SAMN05444392_10261</name>
</gene>
<dbReference type="Proteomes" id="UP000184476">
    <property type="component" value="Unassembled WGS sequence"/>
</dbReference>
<name>A0A1M4UWV7_9BACL</name>
<accession>A0A1M4UWV7</accession>
<dbReference type="STRING" id="112248.SAMN05444392_10261"/>
<protein>
    <submittedName>
        <fullName evidence="1">Uncharacterized protein</fullName>
    </submittedName>
</protein>
<reference evidence="1 2" key="1">
    <citation type="submission" date="2016-11" db="EMBL/GenBank/DDBJ databases">
        <authorList>
            <person name="Jaros S."/>
            <person name="Januszkiewicz K."/>
            <person name="Wedrychowicz H."/>
        </authorList>
    </citation>
    <scope>NUCLEOTIDE SEQUENCE [LARGE SCALE GENOMIC DNA]</scope>
    <source>
        <strain evidence="1 2">DSM 44666</strain>
    </source>
</reference>
<dbReference type="AlphaFoldDB" id="A0A1M4UWV7"/>
<evidence type="ECO:0000313" key="1">
    <source>
        <dbReference type="EMBL" id="SHE61162.1"/>
    </source>
</evidence>